<dbReference type="PROSITE" id="PS51996">
    <property type="entry name" value="TR_MART"/>
    <property type="match status" value="1"/>
</dbReference>
<evidence type="ECO:0000313" key="10">
    <source>
        <dbReference type="EMBL" id="CAF0834507.1"/>
    </source>
</evidence>
<dbReference type="GO" id="GO:0005829">
    <property type="term" value="C:cytosol"/>
    <property type="evidence" value="ECO:0007669"/>
    <property type="project" value="TreeGrafter"/>
</dbReference>
<dbReference type="GO" id="GO:0006913">
    <property type="term" value="P:nucleocytoplasmic transport"/>
    <property type="evidence" value="ECO:0007669"/>
    <property type="project" value="TreeGrafter"/>
</dbReference>
<dbReference type="EMBL" id="CAJNOL010000089">
    <property type="protein sequence ID" value="CAF0834507.1"/>
    <property type="molecule type" value="Genomic_DNA"/>
</dbReference>
<dbReference type="GO" id="GO:0016779">
    <property type="term" value="F:nucleotidyltransferase activity"/>
    <property type="evidence" value="ECO:0007669"/>
    <property type="project" value="UniProtKB-KW"/>
</dbReference>
<dbReference type="PANTHER" id="PTHR24113">
    <property type="entry name" value="RAN GTPASE-ACTIVATING PROTEIN 1"/>
    <property type="match status" value="1"/>
</dbReference>
<keyword evidence="5 9" id="KW-0808">Transferase</keyword>
<keyword evidence="7" id="KW-0677">Repeat</keyword>
<keyword evidence="4 9" id="KW-0328">Glycosyltransferase</keyword>
<comment type="similarity">
    <text evidence="1 9">Belongs to the Arg-specific ADP-ribosyltransferase family.</text>
</comment>
<dbReference type="PANTHER" id="PTHR24113:SF12">
    <property type="entry name" value="RAN GTPASE-ACTIVATING PROTEIN 1"/>
    <property type="match status" value="1"/>
</dbReference>
<sequence length="580" mass="64910">MAAKYNDNSADPSNVSDMTIELSKMLHLIEDNENIPLVSLEEAVNPLVPFIPELEQMISIVKKNRNIAKDSLTTDESSSIFLYTIKWKPINKSFHVILNTTLETRNQTLLKPWFRYLKLIMTALNKLPSNSTRLTVYHAVQLNLIAQYPVGRIFVWWGFTLCTMSLNVFNNEDILGQNGARTLFIIDSHSGKSVGKYSFYPKEQEVLLPSACRFHVIGCFDAGNGLHIIHLKEIQPKHQLTVPVRRGFNILLNKKSTMSSLEKPNPIMLRSLRSSSVSPPTKRTSTENIPKRQSLIEPIQNLSGQSTIPKQISVLLQRINPKVQKSIEALLTDPKLTTLDLSRLQISDQEAKAIAYTLQQNKTLTTLDLQHNLIRPQGAQSLANALKENTTLTTISLENNQISDQGTQYFANALLQNKTLTTLNLRSNQIRPQGIQYLANALQQNRKLTTINLRSNMISNLGTSYLANALQHNQTLTILNLANNRITAKGAQSLATALQQNKVVIALSLTISTCSLFQTLTILDLEDNEIGSQGVQYLINAVQQNKTLTMLNLKGNQIGIEGKRYIMEVAQKNPALNIVV</sequence>
<dbReference type="GO" id="GO:0005096">
    <property type="term" value="F:GTPase activator activity"/>
    <property type="evidence" value="ECO:0007669"/>
    <property type="project" value="UniProtKB-KW"/>
</dbReference>
<reference evidence="10" key="1">
    <citation type="submission" date="2021-02" db="EMBL/GenBank/DDBJ databases">
        <authorList>
            <person name="Nowell W R."/>
        </authorList>
    </citation>
    <scope>NUCLEOTIDE SEQUENCE</scope>
</reference>
<dbReference type="EC" id="2.4.2.31" evidence="9"/>
<organism evidence="10 11">
    <name type="scientific">Rotaria sordida</name>
    <dbReference type="NCBI Taxonomy" id="392033"/>
    <lineage>
        <taxon>Eukaryota</taxon>
        <taxon>Metazoa</taxon>
        <taxon>Spiralia</taxon>
        <taxon>Gnathifera</taxon>
        <taxon>Rotifera</taxon>
        <taxon>Eurotatoria</taxon>
        <taxon>Bdelloidea</taxon>
        <taxon>Philodinida</taxon>
        <taxon>Philodinidae</taxon>
        <taxon>Rotaria</taxon>
    </lineage>
</organism>
<dbReference type="InterPro" id="IPR000768">
    <property type="entry name" value="ART"/>
</dbReference>
<dbReference type="GO" id="GO:0048471">
    <property type="term" value="C:perinuclear region of cytoplasm"/>
    <property type="evidence" value="ECO:0007669"/>
    <property type="project" value="TreeGrafter"/>
</dbReference>
<evidence type="ECO:0000256" key="9">
    <source>
        <dbReference type="RuleBase" id="RU361228"/>
    </source>
</evidence>
<evidence type="ECO:0000256" key="7">
    <source>
        <dbReference type="ARBA" id="ARBA00022737"/>
    </source>
</evidence>
<keyword evidence="9" id="KW-0520">NAD</keyword>
<keyword evidence="11" id="KW-1185">Reference proteome</keyword>
<evidence type="ECO:0000256" key="4">
    <source>
        <dbReference type="ARBA" id="ARBA00022676"/>
    </source>
</evidence>
<dbReference type="InterPro" id="IPR032675">
    <property type="entry name" value="LRR_dom_sf"/>
</dbReference>
<evidence type="ECO:0000256" key="6">
    <source>
        <dbReference type="ARBA" id="ARBA00022695"/>
    </source>
</evidence>
<dbReference type="Gene3D" id="3.90.176.10">
    <property type="entry name" value="Toxin ADP-ribosyltransferase, Chain A, domain 1"/>
    <property type="match status" value="1"/>
</dbReference>
<evidence type="ECO:0000256" key="1">
    <source>
        <dbReference type="ARBA" id="ARBA00009558"/>
    </source>
</evidence>
<dbReference type="AlphaFoldDB" id="A0A813UT66"/>
<evidence type="ECO:0000256" key="5">
    <source>
        <dbReference type="ARBA" id="ARBA00022679"/>
    </source>
</evidence>
<dbReference type="Proteomes" id="UP000663870">
    <property type="component" value="Unassembled WGS sequence"/>
</dbReference>
<accession>A0A813UT66</accession>
<dbReference type="SMART" id="SM00368">
    <property type="entry name" value="LRR_RI"/>
    <property type="match status" value="8"/>
</dbReference>
<dbReference type="InterPro" id="IPR027038">
    <property type="entry name" value="RanGap"/>
</dbReference>
<keyword evidence="2" id="KW-0343">GTPase activation</keyword>
<keyword evidence="3" id="KW-0433">Leucine-rich repeat</keyword>
<comment type="catalytic activity">
    <reaction evidence="8 9">
        <text>L-arginyl-[protein] + NAD(+) = N(omega)-(ADP-D-ribosyl)-L-arginyl-[protein] + nicotinamide + H(+)</text>
        <dbReference type="Rhea" id="RHEA:19149"/>
        <dbReference type="Rhea" id="RHEA-COMP:10532"/>
        <dbReference type="Rhea" id="RHEA-COMP:15087"/>
        <dbReference type="ChEBI" id="CHEBI:15378"/>
        <dbReference type="ChEBI" id="CHEBI:17154"/>
        <dbReference type="ChEBI" id="CHEBI:29965"/>
        <dbReference type="ChEBI" id="CHEBI:57540"/>
        <dbReference type="ChEBI" id="CHEBI:142554"/>
        <dbReference type="EC" id="2.4.2.31"/>
    </reaction>
</comment>
<dbReference type="GO" id="GO:0005634">
    <property type="term" value="C:nucleus"/>
    <property type="evidence" value="ECO:0007669"/>
    <property type="project" value="TreeGrafter"/>
</dbReference>
<dbReference type="Pfam" id="PF01129">
    <property type="entry name" value="ART"/>
    <property type="match status" value="1"/>
</dbReference>
<evidence type="ECO:0000256" key="3">
    <source>
        <dbReference type="ARBA" id="ARBA00022614"/>
    </source>
</evidence>
<dbReference type="Pfam" id="PF13516">
    <property type="entry name" value="LRR_6"/>
    <property type="match status" value="7"/>
</dbReference>
<proteinExistence type="inferred from homology"/>
<dbReference type="GO" id="GO:0031267">
    <property type="term" value="F:small GTPase binding"/>
    <property type="evidence" value="ECO:0007669"/>
    <property type="project" value="TreeGrafter"/>
</dbReference>
<dbReference type="GO" id="GO:0106274">
    <property type="term" value="F:NAD+-protein-arginine ADP-ribosyltransferase activity"/>
    <property type="evidence" value="ECO:0007669"/>
    <property type="project" value="UniProtKB-EC"/>
</dbReference>
<protein>
    <recommendedName>
        <fullName evidence="9">NAD(P)(+)--arginine ADP-ribosyltransferase</fullName>
        <ecNumber evidence="9">2.4.2.31</ecNumber>
    </recommendedName>
    <alternativeName>
        <fullName evidence="9">Mono(ADP-ribosyl)transferase</fullName>
    </alternativeName>
</protein>
<dbReference type="SUPFAM" id="SSF56399">
    <property type="entry name" value="ADP-ribosylation"/>
    <property type="match status" value="1"/>
</dbReference>
<name>A0A813UT66_9BILA</name>
<keyword evidence="9" id="KW-0521">NADP</keyword>
<dbReference type="SUPFAM" id="SSF52047">
    <property type="entry name" value="RNI-like"/>
    <property type="match status" value="1"/>
</dbReference>
<comment type="caution">
    <text evidence="10">The sequence shown here is derived from an EMBL/GenBank/DDBJ whole genome shotgun (WGS) entry which is preliminary data.</text>
</comment>
<evidence type="ECO:0000313" key="11">
    <source>
        <dbReference type="Proteomes" id="UP000663870"/>
    </source>
</evidence>
<keyword evidence="6" id="KW-0548">Nucleotidyltransferase</keyword>
<evidence type="ECO:0000256" key="2">
    <source>
        <dbReference type="ARBA" id="ARBA00022468"/>
    </source>
</evidence>
<dbReference type="Gene3D" id="3.80.10.10">
    <property type="entry name" value="Ribonuclease Inhibitor"/>
    <property type="match status" value="3"/>
</dbReference>
<dbReference type="InterPro" id="IPR001611">
    <property type="entry name" value="Leu-rich_rpt"/>
</dbReference>
<evidence type="ECO:0000256" key="8">
    <source>
        <dbReference type="ARBA" id="ARBA00047597"/>
    </source>
</evidence>
<gene>
    <name evidence="10" type="ORF">JXQ802_LOCUS5859</name>
</gene>